<accession>A0A381PDS4</accession>
<dbReference type="SUPFAM" id="SSF53807">
    <property type="entry name" value="Helical backbone' metal receptor"/>
    <property type="match status" value="1"/>
</dbReference>
<dbReference type="Pfam" id="PF01497">
    <property type="entry name" value="Peripla_BP_2"/>
    <property type="match status" value="1"/>
</dbReference>
<gene>
    <name evidence="3" type="ORF">METZ01_LOCUS17944</name>
</gene>
<evidence type="ECO:0000256" key="1">
    <source>
        <dbReference type="ARBA" id="ARBA00022729"/>
    </source>
</evidence>
<sequence length="298" mass="31386">MRRSVIWLLVAALVGCDTFSGQKASGGAGEPEDSPAGYPIQLIDAAGTRHTFQAAPRRIVSLVPSATEALLEMGVANHLAGRTDYDRMPELSGLPSVGGGLQPNLEILVSLDLDLVIRFAGDSDLATAERLTDLGTPHFAVQPDGIDDVLTIIGDLGRIMGESEAADLVLREIRDTLDDVARRVAELPEPRVVYLLGGDPPWVAGPGTYIDELMAVAGGNNVFDDLGPLYAPVSMEALLARELDLILLPEGLTPPPLLAHVRSAALPASVEIPGPGLGRAARDIARLIHPGAFDQGPR</sequence>
<dbReference type="InterPro" id="IPR050902">
    <property type="entry name" value="ABC_Transporter_SBP"/>
</dbReference>
<name>A0A381PDS4_9ZZZZ</name>
<keyword evidence="1" id="KW-0732">Signal</keyword>
<dbReference type="PROSITE" id="PS50983">
    <property type="entry name" value="FE_B12_PBP"/>
    <property type="match status" value="1"/>
</dbReference>
<dbReference type="PANTHER" id="PTHR30535:SF34">
    <property type="entry name" value="MOLYBDATE-BINDING PROTEIN MOLA"/>
    <property type="match status" value="1"/>
</dbReference>
<protein>
    <recommendedName>
        <fullName evidence="2">Fe/B12 periplasmic-binding domain-containing protein</fullName>
    </recommendedName>
</protein>
<dbReference type="NCBIfam" id="NF038402">
    <property type="entry name" value="TroA_like"/>
    <property type="match status" value="1"/>
</dbReference>
<dbReference type="PANTHER" id="PTHR30535">
    <property type="entry name" value="VITAMIN B12-BINDING PROTEIN"/>
    <property type="match status" value="1"/>
</dbReference>
<proteinExistence type="predicted"/>
<dbReference type="PROSITE" id="PS51257">
    <property type="entry name" value="PROKAR_LIPOPROTEIN"/>
    <property type="match status" value="1"/>
</dbReference>
<dbReference type="InterPro" id="IPR054828">
    <property type="entry name" value="Vit_B12_bind_prot"/>
</dbReference>
<feature type="domain" description="Fe/B12 periplasmic-binding" evidence="2">
    <location>
        <begin position="58"/>
        <end position="298"/>
    </location>
</feature>
<evidence type="ECO:0000313" key="3">
    <source>
        <dbReference type="EMBL" id="SUZ65090.1"/>
    </source>
</evidence>
<organism evidence="3">
    <name type="scientific">marine metagenome</name>
    <dbReference type="NCBI Taxonomy" id="408172"/>
    <lineage>
        <taxon>unclassified sequences</taxon>
        <taxon>metagenomes</taxon>
        <taxon>ecological metagenomes</taxon>
    </lineage>
</organism>
<dbReference type="Gene3D" id="3.40.50.1980">
    <property type="entry name" value="Nitrogenase molybdenum iron protein domain"/>
    <property type="match status" value="2"/>
</dbReference>
<dbReference type="InterPro" id="IPR002491">
    <property type="entry name" value="ABC_transptr_periplasmic_BD"/>
</dbReference>
<evidence type="ECO:0000259" key="2">
    <source>
        <dbReference type="PROSITE" id="PS50983"/>
    </source>
</evidence>
<reference evidence="3" key="1">
    <citation type="submission" date="2018-05" db="EMBL/GenBank/DDBJ databases">
        <authorList>
            <person name="Lanie J.A."/>
            <person name="Ng W.-L."/>
            <person name="Kazmierczak K.M."/>
            <person name="Andrzejewski T.M."/>
            <person name="Davidsen T.M."/>
            <person name="Wayne K.J."/>
            <person name="Tettelin H."/>
            <person name="Glass J.I."/>
            <person name="Rusch D."/>
            <person name="Podicherti R."/>
            <person name="Tsui H.-C.T."/>
            <person name="Winkler M.E."/>
        </authorList>
    </citation>
    <scope>NUCLEOTIDE SEQUENCE</scope>
</reference>
<dbReference type="AlphaFoldDB" id="A0A381PDS4"/>
<dbReference type="EMBL" id="UINC01000950">
    <property type="protein sequence ID" value="SUZ65090.1"/>
    <property type="molecule type" value="Genomic_DNA"/>
</dbReference>